<feature type="domain" description="Exocyst complex component Sec3 coiled-coil" evidence="7">
    <location>
        <begin position="181"/>
        <end position="305"/>
    </location>
</feature>
<dbReference type="KEGG" id="csl:COCSUDRAFT_46702"/>
<evidence type="ECO:0000256" key="5">
    <source>
        <dbReference type="SAM" id="Coils"/>
    </source>
</evidence>
<dbReference type="STRING" id="574566.I0Z431"/>
<feature type="region of interest" description="Disordered" evidence="6">
    <location>
        <begin position="816"/>
        <end position="869"/>
    </location>
</feature>
<feature type="compositionally biased region" description="Acidic residues" evidence="6">
    <location>
        <begin position="757"/>
        <end position="776"/>
    </location>
</feature>
<dbReference type="InterPro" id="IPR019160">
    <property type="entry name" value="Sec3_CC"/>
</dbReference>
<feature type="region of interest" description="Disordered" evidence="6">
    <location>
        <begin position="739"/>
        <end position="804"/>
    </location>
</feature>
<organism evidence="9 10">
    <name type="scientific">Coccomyxa subellipsoidea (strain C-169)</name>
    <name type="common">Green microalga</name>
    <dbReference type="NCBI Taxonomy" id="574566"/>
    <lineage>
        <taxon>Eukaryota</taxon>
        <taxon>Viridiplantae</taxon>
        <taxon>Chlorophyta</taxon>
        <taxon>core chlorophytes</taxon>
        <taxon>Trebouxiophyceae</taxon>
        <taxon>Trebouxiophyceae incertae sedis</taxon>
        <taxon>Coccomyxaceae</taxon>
        <taxon>Coccomyxa</taxon>
        <taxon>Coccomyxa subellipsoidea</taxon>
    </lineage>
</organism>
<keyword evidence="4 5" id="KW-0175">Coiled coil</keyword>
<gene>
    <name evidence="9" type="ORF">COCSUDRAFT_46702</name>
</gene>
<dbReference type="Proteomes" id="UP000007264">
    <property type="component" value="Unassembled WGS sequence"/>
</dbReference>
<accession>I0Z431</accession>
<dbReference type="PANTHER" id="PTHR16092">
    <property type="entry name" value="SEC3/SYNTAXIN-RELATED"/>
    <property type="match status" value="1"/>
</dbReference>
<comment type="caution">
    <text evidence="9">The sequence shown here is derived from an EMBL/GenBank/DDBJ whole genome shotgun (WGS) entry which is preliminary data.</text>
</comment>
<dbReference type="EMBL" id="AGSI01000004">
    <property type="protein sequence ID" value="EIE25400.1"/>
    <property type="molecule type" value="Genomic_DNA"/>
</dbReference>
<dbReference type="GeneID" id="17043402"/>
<dbReference type="GO" id="GO:0005886">
    <property type="term" value="C:plasma membrane"/>
    <property type="evidence" value="ECO:0007669"/>
    <property type="project" value="TreeGrafter"/>
</dbReference>
<dbReference type="PANTHER" id="PTHR16092:SF14">
    <property type="entry name" value="EXOCYST COMPLEX COMPONENT 1 ISOFORM X1"/>
    <property type="match status" value="1"/>
</dbReference>
<keyword evidence="10" id="KW-1185">Reference proteome</keyword>
<protein>
    <recommendedName>
        <fullName evidence="11">Exocyst complex component Sec3 C-terminal domain-containing protein</fullName>
    </recommendedName>
</protein>
<feature type="compositionally biased region" description="Low complexity" evidence="6">
    <location>
        <begin position="833"/>
        <end position="855"/>
    </location>
</feature>
<dbReference type="GO" id="GO:0005546">
    <property type="term" value="F:phosphatidylinositol-4,5-bisphosphate binding"/>
    <property type="evidence" value="ECO:0007669"/>
    <property type="project" value="TreeGrafter"/>
</dbReference>
<dbReference type="GO" id="GO:0006887">
    <property type="term" value="P:exocytosis"/>
    <property type="evidence" value="ECO:0007669"/>
    <property type="project" value="UniProtKB-KW"/>
</dbReference>
<dbReference type="AlphaFoldDB" id="I0Z431"/>
<evidence type="ECO:0000256" key="1">
    <source>
        <dbReference type="ARBA" id="ARBA00006518"/>
    </source>
</evidence>
<dbReference type="eggNOG" id="KOG2148">
    <property type="taxonomic scope" value="Eukaryota"/>
</dbReference>
<dbReference type="InterPro" id="IPR048628">
    <property type="entry name" value="Sec3_C"/>
</dbReference>
<evidence type="ECO:0000256" key="6">
    <source>
        <dbReference type="SAM" id="MobiDB-lite"/>
    </source>
</evidence>
<dbReference type="Pfam" id="PF09763">
    <property type="entry name" value="Sec3_CC"/>
    <property type="match status" value="1"/>
</dbReference>
<dbReference type="RefSeq" id="XP_005649944.1">
    <property type="nucleotide sequence ID" value="XM_005649887.1"/>
</dbReference>
<evidence type="ECO:0008006" key="11">
    <source>
        <dbReference type="Google" id="ProtNLM"/>
    </source>
</evidence>
<dbReference type="GO" id="GO:0000145">
    <property type="term" value="C:exocyst"/>
    <property type="evidence" value="ECO:0007669"/>
    <property type="project" value="InterPro"/>
</dbReference>
<name>I0Z431_COCSC</name>
<evidence type="ECO:0000313" key="10">
    <source>
        <dbReference type="Proteomes" id="UP000007264"/>
    </source>
</evidence>
<evidence type="ECO:0000256" key="4">
    <source>
        <dbReference type="ARBA" id="ARBA00023054"/>
    </source>
</evidence>
<proteinExistence type="inferred from homology"/>
<evidence type="ECO:0000256" key="2">
    <source>
        <dbReference type="ARBA" id="ARBA00022448"/>
    </source>
</evidence>
<dbReference type="OrthoDB" id="27109at2759"/>
<feature type="domain" description="Exocyst complex component Sec3 C-terminal" evidence="8">
    <location>
        <begin position="872"/>
        <end position="1053"/>
    </location>
</feature>
<keyword evidence="2" id="KW-0813">Transport</keyword>
<dbReference type="GO" id="GO:0006893">
    <property type="term" value="P:Golgi to plasma membrane transport"/>
    <property type="evidence" value="ECO:0007669"/>
    <property type="project" value="TreeGrafter"/>
</dbReference>
<dbReference type="Pfam" id="PF20654">
    <property type="entry name" value="Sec3_C-term"/>
    <property type="match status" value="1"/>
</dbReference>
<keyword evidence="3" id="KW-0268">Exocytosis</keyword>
<feature type="coiled-coil region" evidence="5">
    <location>
        <begin position="255"/>
        <end position="282"/>
    </location>
</feature>
<reference evidence="9 10" key="1">
    <citation type="journal article" date="2012" name="Genome Biol.">
        <title>The genome of the polar eukaryotic microalga coccomyxa subellipsoidea reveals traits of cold adaptation.</title>
        <authorList>
            <person name="Blanc G."/>
            <person name="Agarkova I."/>
            <person name="Grimwood J."/>
            <person name="Kuo A."/>
            <person name="Brueggeman A."/>
            <person name="Dunigan D."/>
            <person name="Gurnon J."/>
            <person name="Ladunga I."/>
            <person name="Lindquist E."/>
            <person name="Lucas S."/>
            <person name="Pangilinan J."/>
            <person name="Proschold T."/>
            <person name="Salamov A."/>
            <person name="Schmutz J."/>
            <person name="Weeks D."/>
            <person name="Yamada T."/>
            <person name="Claverie J.M."/>
            <person name="Grigoriev I."/>
            <person name="Van Etten J."/>
            <person name="Lomsadze A."/>
            <person name="Borodovsky M."/>
        </authorList>
    </citation>
    <scope>NUCLEOTIDE SEQUENCE [LARGE SCALE GENOMIC DNA]</scope>
    <source>
        <strain evidence="9 10">C-169</strain>
    </source>
</reference>
<evidence type="ECO:0000256" key="3">
    <source>
        <dbReference type="ARBA" id="ARBA00022483"/>
    </source>
</evidence>
<comment type="similarity">
    <text evidence="1">Belongs to the SEC3 family.</text>
</comment>
<sequence length="1074" mass="116273">MSAEGSALVDTMESLFANTEARIIMAYKIRKSWPLKQLSRVEAFPSSRPDGRPLAVELWFVSNAFSSEAKLACEAHTPGELLDLLGTLYLFCKKHEGRTPTIVGYDLSELEHWGVSQAERDALEGVGAFGAVLLGDEEQGEEEGGFGASKAGPGGSLVSAKEERDLAALLDLFALGVGDVEEFQDRLQAELAALEAANVHAVLEGGPMVASVLQRAGEAASSVDDLAESLAIFDLKLRHMREVTQCNVTLPHQDIAAIEARNNRLERQARHNNALLEALEHLLDRLVLPQHTEEVLASNNFSYAMLPALAEAGWDVWERLAALEPADGKRDGGHVAGQLEPGLAGMTAVVEQRQRLQTLSRIWVERAARFVTDELTRLADGASSHTGSAHSAARLQTPDHSAFHERAEALAPLLQVVQAMRPSALPPLADRYCTAINALLRRELHAYTSELRRMAVARMATAPPEPDILKGFKKEAGENRLHRLASSSQYDGSGQSVSAGDMMPHTALQHCLNEWVPMLVDECDFAAAFLLLYRPNEEAATAAGTSLADAGVGEGQGEEMDGEEVHPPAVLTAEGVRQLGALMDGIEHDVLAMLDLVSKQHQLLCIPMMAEVLGWRERVAAEPVAEPLAHILDVCSERLLALFERYIHDCVLAITRYDGRNAMSMQDTVKSQHILPFFPNFVLLATRLDNLLAGTQGHSPVAGGDGGGHDMAGRVMSGSASTESMARLEQLRYDSYAGRAGWEPGRQSADGGGGSLDDIDYMSEEEEGADEADLSADELGSGSDSLRPSYRGGRRAHTQQPTESLVRRLEMVESLGAPSSGRAWSERAGSRGGSPSRSPTRNPSALSPSAAALGPGSFGDGGIPDRMPSADELTSVRQVVDATYAVLVRAMFTQLERTAGPDVKHGDRLRLENYSLLENELKPLASRNPVLAFFVAAAGAAKESAMLIYVQQQLEYAKLWKLFEFSQRVDALLEAVEVEEVAFQAGCQAGELRAIITSALASPQRKLAAMHSRIKKHLGATAPKLAAQVWQRLQTEMLRRYVQLEEQMALCYPSMQLTPSPQELEELCKSVAAS</sequence>
<evidence type="ECO:0000259" key="7">
    <source>
        <dbReference type="Pfam" id="PF09763"/>
    </source>
</evidence>
<evidence type="ECO:0000313" key="9">
    <source>
        <dbReference type="EMBL" id="EIE25400.1"/>
    </source>
</evidence>
<evidence type="ECO:0000259" key="8">
    <source>
        <dbReference type="Pfam" id="PF20654"/>
    </source>
</evidence>